<reference evidence="1" key="1">
    <citation type="submission" date="2020-06" db="EMBL/GenBank/DDBJ databases">
        <authorList>
            <person name="Onetto C."/>
        </authorList>
    </citation>
    <scope>NUCLEOTIDE SEQUENCE</scope>
</reference>
<protein>
    <submittedName>
        <fullName evidence="1">Uncharacterized protein</fullName>
    </submittedName>
</protein>
<gene>
    <name evidence="1" type="ORF">AWRI4619_LOCUS6480</name>
</gene>
<keyword evidence="2" id="KW-1185">Reference proteome</keyword>
<evidence type="ECO:0000313" key="2">
    <source>
        <dbReference type="Proteomes" id="UP000716446"/>
    </source>
</evidence>
<dbReference type="AlphaFoldDB" id="A0A9N8PDJ7"/>
<organism evidence="1 2">
    <name type="scientific">Aureobasidium vineae</name>
    <dbReference type="NCBI Taxonomy" id="2773715"/>
    <lineage>
        <taxon>Eukaryota</taxon>
        <taxon>Fungi</taxon>
        <taxon>Dikarya</taxon>
        <taxon>Ascomycota</taxon>
        <taxon>Pezizomycotina</taxon>
        <taxon>Dothideomycetes</taxon>
        <taxon>Dothideomycetidae</taxon>
        <taxon>Dothideales</taxon>
        <taxon>Saccotheciaceae</taxon>
        <taxon>Aureobasidium</taxon>
    </lineage>
</organism>
<feature type="non-terminal residue" evidence="1">
    <location>
        <position position="412"/>
    </location>
</feature>
<comment type="caution">
    <text evidence="1">The sequence shown here is derived from an EMBL/GenBank/DDBJ whole genome shotgun (WGS) entry which is preliminary data.</text>
</comment>
<name>A0A9N8PDJ7_9PEZI</name>
<dbReference type="Proteomes" id="UP000716446">
    <property type="component" value="Unassembled WGS sequence"/>
</dbReference>
<feature type="non-terminal residue" evidence="1">
    <location>
        <position position="1"/>
    </location>
</feature>
<sequence>WVRDTLPWKSHQPLVFDKQVEHYCDGCHITRYRGLRLWWKSPASVSGEGQADSYLCNSCYTTKKKWSAVMPEGYEDVETFKSLVARKKQLQGAVLENDMLMDDAISRRKRMLARCYRAWKEELKCTSCDRARIRAFKVWWKSPTGSHICHYCYTKPDWSEIMPKGFEDARLYSDLVARKKDSSLYSSGSPDRRRTSYATLRSDPEAWRAHLDMIAASKKKRHDEDSEYRRHARQLAKLRHEQMKNDPAYLTRNLIIPYYCNTHGLARGFLGSFIVLFGCEITRRGGFKIWWRKANQTAEDFKTKPEFLCHICFNRQDDWTCATPEGYEDVKTLEEVLARKQQLVGLDEGERLGPTGLYRQTVKFEGWCRHEWFRELPWKTHRPSWTEERVEDHCARCEYSRHRALKLWWRSS</sequence>
<accession>A0A9N8PDJ7</accession>
<proteinExistence type="predicted"/>
<dbReference type="EMBL" id="CAIJEN010000009">
    <property type="protein sequence ID" value="CAD0090783.1"/>
    <property type="molecule type" value="Genomic_DNA"/>
</dbReference>
<evidence type="ECO:0000313" key="1">
    <source>
        <dbReference type="EMBL" id="CAD0090783.1"/>
    </source>
</evidence>